<protein>
    <recommendedName>
        <fullName evidence="4">Threonine/serine exporter-like N-terminal domain-containing protein</fullName>
    </recommendedName>
</protein>
<dbReference type="GeneID" id="18911217"/>
<gene>
    <name evidence="2" type="ORF">PHACADRAFT_197349</name>
</gene>
<dbReference type="RefSeq" id="XP_007397590.1">
    <property type="nucleotide sequence ID" value="XM_007397528.1"/>
</dbReference>
<feature type="transmembrane region" description="Helical" evidence="1">
    <location>
        <begin position="266"/>
        <end position="283"/>
    </location>
</feature>
<evidence type="ECO:0000313" key="2">
    <source>
        <dbReference type="EMBL" id="EKM54917.1"/>
    </source>
</evidence>
<keyword evidence="1" id="KW-0472">Membrane</keyword>
<feature type="transmembrane region" description="Helical" evidence="1">
    <location>
        <begin position="186"/>
        <end position="203"/>
    </location>
</feature>
<name>K5WWT4_PHACS</name>
<evidence type="ECO:0000313" key="3">
    <source>
        <dbReference type="Proteomes" id="UP000008370"/>
    </source>
</evidence>
<reference evidence="2 3" key="1">
    <citation type="journal article" date="2012" name="BMC Genomics">
        <title>Comparative genomics of the white-rot fungi, Phanerochaete carnosa and P. chrysosporium, to elucidate the genetic basis of the distinct wood types they colonize.</title>
        <authorList>
            <person name="Suzuki H."/>
            <person name="MacDonald J."/>
            <person name="Syed K."/>
            <person name="Salamov A."/>
            <person name="Hori C."/>
            <person name="Aerts A."/>
            <person name="Henrissat B."/>
            <person name="Wiebenga A."/>
            <person name="vanKuyk P.A."/>
            <person name="Barry K."/>
            <person name="Lindquist E."/>
            <person name="LaButti K."/>
            <person name="Lapidus A."/>
            <person name="Lucas S."/>
            <person name="Coutinho P."/>
            <person name="Gong Y."/>
            <person name="Samejima M."/>
            <person name="Mahadevan R."/>
            <person name="Abou-Zaid M."/>
            <person name="de Vries R.P."/>
            <person name="Igarashi K."/>
            <person name="Yadav J.S."/>
            <person name="Grigoriev I.V."/>
            <person name="Master E.R."/>
        </authorList>
    </citation>
    <scope>NUCLEOTIDE SEQUENCE [LARGE SCALE GENOMIC DNA]</scope>
    <source>
        <strain evidence="2 3">HHB-10118-sp</strain>
    </source>
</reference>
<evidence type="ECO:0008006" key="4">
    <source>
        <dbReference type="Google" id="ProtNLM"/>
    </source>
</evidence>
<sequence length="321" mass="34339">MSRPSTFFARSVSLPRPCQVATKRPKGPTRADSAPTSVRRTAFMRGTKYGETRTIIFAHRTLPTRPRTSPAPPTSVHTELLLVLMRALAERGASFDRLEAVGVTLSCTLNVPVTVVRRPDALTCYVDDRTGRRKSVRVRRARRARGIPASGSANFGAISPLAHVIEASAFAAAVAAVASNGATPEVLLVFAAMAIFGTFHALMRQLGAKILPERVFATSVMVALSWLAHTPFASTALASGIAGYLLLCAALTQTRVNRGAYTTNTLQVGVAAVFGAMYALALSRGLPAYMDLFLFANIWRLSAIAVPMESPAGLVDTWLLI</sequence>
<dbReference type="AlphaFoldDB" id="K5WWT4"/>
<dbReference type="KEGG" id="pco:PHACADRAFT_197349"/>
<dbReference type="OrthoDB" id="10513971at2759"/>
<dbReference type="InParanoid" id="K5WWT4"/>
<organism evidence="2 3">
    <name type="scientific">Phanerochaete carnosa (strain HHB-10118-sp)</name>
    <name type="common">White-rot fungus</name>
    <name type="synonym">Peniophora carnosa</name>
    <dbReference type="NCBI Taxonomy" id="650164"/>
    <lineage>
        <taxon>Eukaryota</taxon>
        <taxon>Fungi</taxon>
        <taxon>Dikarya</taxon>
        <taxon>Basidiomycota</taxon>
        <taxon>Agaricomycotina</taxon>
        <taxon>Agaricomycetes</taxon>
        <taxon>Polyporales</taxon>
        <taxon>Phanerochaetaceae</taxon>
        <taxon>Phanerochaete</taxon>
    </lineage>
</organism>
<proteinExistence type="predicted"/>
<dbReference type="EMBL" id="JH930473">
    <property type="protein sequence ID" value="EKM54917.1"/>
    <property type="molecule type" value="Genomic_DNA"/>
</dbReference>
<feature type="transmembrane region" description="Helical" evidence="1">
    <location>
        <begin position="215"/>
        <end position="246"/>
    </location>
</feature>
<evidence type="ECO:0000256" key="1">
    <source>
        <dbReference type="SAM" id="Phobius"/>
    </source>
</evidence>
<keyword evidence="1" id="KW-1133">Transmembrane helix</keyword>
<dbReference type="Proteomes" id="UP000008370">
    <property type="component" value="Unassembled WGS sequence"/>
</dbReference>
<keyword evidence="1" id="KW-0812">Transmembrane</keyword>
<accession>K5WWT4</accession>
<dbReference type="HOGENOM" id="CLU_866295_0_0_1"/>
<keyword evidence="3" id="KW-1185">Reference proteome</keyword>